<evidence type="ECO:0000256" key="3">
    <source>
        <dbReference type="ARBA" id="ARBA00022723"/>
    </source>
</evidence>
<name>A0ABT4REG0_9ACTN</name>
<keyword evidence="5" id="KW-0378">Hydrolase</keyword>
<dbReference type="RefSeq" id="WP_202953774.1">
    <property type="nucleotide sequence ID" value="NZ_JAPCID010000006.1"/>
</dbReference>
<feature type="domain" description="Peptidase M43 pregnancy-associated plasma-A" evidence="9">
    <location>
        <begin position="137"/>
        <end position="270"/>
    </location>
</feature>
<gene>
    <name evidence="10" type="ORF">OJ962_05305</name>
</gene>
<evidence type="ECO:0000259" key="9">
    <source>
        <dbReference type="Pfam" id="PF05572"/>
    </source>
</evidence>
<dbReference type="SUPFAM" id="SSF55486">
    <property type="entry name" value="Metalloproteases ('zincins'), catalytic domain"/>
    <property type="match status" value="1"/>
</dbReference>
<evidence type="ECO:0000256" key="1">
    <source>
        <dbReference type="ARBA" id="ARBA00008721"/>
    </source>
</evidence>
<dbReference type="EMBL" id="JAPCID010000006">
    <property type="protein sequence ID" value="MDA0136907.1"/>
    <property type="molecule type" value="Genomic_DNA"/>
</dbReference>
<proteinExistence type="inferred from homology"/>
<sequence>MSRTCATMVVHELLAETVPGYREARLEAEATTRRAVAEAIPRTTPITLQTVVHVVYNRDEENISDAQIESQLAVLNRDFRARNEDRTQVPDVWTSLVADPLIEFELIETTRTHTDERSFGADDSVKRVVKPHPGRLNVWVCTLAGGLLGYAQFPGGPAKTDGVVVLNRAFGTTGTAAAPFDGGRTTVHEVGHWLGLRHIWGDRNDCTGDDFVADTPRAQQANTGRPTFPHITCDNGPHGDMFMNYMDYVDDAAMFMFTAGQVARMNATLEGPRKP</sequence>
<keyword evidence="11" id="KW-1185">Reference proteome</keyword>
<dbReference type="InterPro" id="IPR024079">
    <property type="entry name" value="MetalloPept_cat_dom_sf"/>
</dbReference>
<dbReference type="InterPro" id="IPR008754">
    <property type="entry name" value="Peptidase_M43"/>
</dbReference>
<keyword evidence="2" id="KW-0645">Protease</keyword>
<evidence type="ECO:0000256" key="7">
    <source>
        <dbReference type="ARBA" id="ARBA00023049"/>
    </source>
</evidence>
<comment type="similarity">
    <text evidence="1">Belongs to the peptidase M43B family.</text>
</comment>
<dbReference type="Pfam" id="PF05572">
    <property type="entry name" value="Peptidase_M43"/>
    <property type="match status" value="1"/>
</dbReference>
<evidence type="ECO:0000256" key="5">
    <source>
        <dbReference type="ARBA" id="ARBA00022801"/>
    </source>
</evidence>
<dbReference type="Gene3D" id="3.40.390.10">
    <property type="entry name" value="Collagenase (Catalytic Domain)"/>
    <property type="match status" value="1"/>
</dbReference>
<dbReference type="Proteomes" id="UP001147700">
    <property type="component" value="Unassembled WGS sequence"/>
</dbReference>
<reference evidence="10" key="1">
    <citation type="submission" date="2022-10" db="EMBL/GenBank/DDBJ databases">
        <title>The WGS of Solirubrobacter sp. CPCC 204708.</title>
        <authorList>
            <person name="Jiang Z."/>
        </authorList>
    </citation>
    <scope>NUCLEOTIDE SEQUENCE</scope>
    <source>
        <strain evidence="10">CPCC 204708</strain>
    </source>
</reference>
<evidence type="ECO:0000256" key="6">
    <source>
        <dbReference type="ARBA" id="ARBA00022833"/>
    </source>
</evidence>
<keyword evidence="8" id="KW-1015">Disulfide bond</keyword>
<keyword evidence="4" id="KW-0732">Signal</keyword>
<evidence type="ECO:0000313" key="11">
    <source>
        <dbReference type="Proteomes" id="UP001147700"/>
    </source>
</evidence>
<keyword evidence="6" id="KW-0862">Zinc</keyword>
<dbReference type="PANTHER" id="PTHR47466:SF1">
    <property type="entry name" value="METALLOPROTEASE MEP1 (AFU_ORTHOLOGUE AFUA_1G07730)-RELATED"/>
    <property type="match status" value="1"/>
</dbReference>
<keyword evidence="7 10" id="KW-0482">Metalloprotease</keyword>
<evidence type="ECO:0000256" key="2">
    <source>
        <dbReference type="ARBA" id="ARBA00022670"/>
    </source>
</evidence>
<evidence type="ECO:0000256" key="8">
    <source>
        <dbReference type="ARBA" id="ARBA00023157"/>
    </source>
</evidence>
<keyword evidence="3" id="KW-0479">Metal-binding</keyword>
<organism evidence="10 11">
    <name type="scientific">Solirubrobacter deserti</name>
    <dbReference type="NCBI Taxonomy" id="2282478"/>
    <lineage>
        <taxon>Bacteria</taxon>
        <taxon>Bacillati</taxon>
        <taxon>Actinomycetota</taxon>
        <taxon>Thermoleophilia</taxon>
        <taxon>Solirubrobacterales</taxon>
        <taxon>Solirubrobacteraceae</taxon>
        <taxon>Solirubrobacter</taxon>
    </lineage>
</organism>
<evidence type="ECO:0000256" key="4">
    <source>
        <dbReference type="ARBA" id="ARBA00022729"/>
    </source>
</evidence>
<comment type="caution">
    <text evidence="10">The sequence shown here is derived from an EMBL/GenBank/DDBJ whole genome shotgun (WGS) entry which is preliminary data.</text>
</comment>
<dbReference type="CDD" id="cd04275">
    <property type="entry name" value="ZnMc_pappalysin_like"/>
    <property type="match status" value="1"/>
</dbReference>
<protein>
    <submittedName>
        <fullName evidence="10">Zinc metalloprotease</fullName>
    </submittedName>
</protein>
<dbReference type="PANTHER" id="PTHR47466">
    <property type="match status" value="1"/>
</dbReference>
<evidence type="ECO:0000313" key="10">
    <source>
        <dbReference type="EMBL" id="MDA0136907.1"/>
    </source>
</evidence>
<dbReference type="GO" id="GO:0008237">
    <property type="term" value="F:metallopeptidase activity"/>
    <property type="evidence" value="ECO:0007669"/>
    <property type="project" value="UniProtKB-KW"/>
</dbReference>
<accession>A0ABT4REG0</accession>